<dbReference type="PANTHER" id="PTHR42791">
    <property type="entry name" value="GNAT FAMILY ACETYLTRANSFERASE"/>
    <property type="match status" value="1"/>
</dbReference>
<dbReference type="SUPFAM" id="SSF55729">
    <property type="entry name" value="Acyl-CoA N-acyltransferases (Nat)"/>
    <property type="match status" value="1"/>
</dbReference>
<evidence type="ECO:0000313" key="2">
    <source>
        <dbReference type="Proteomes" id="UP000283383"/>
    </source>
</evidence>
<accession>A0A420HLX0</accession>
<dbReference type="Proteomes" id="UP000283383">
    <property type="component" value="Unassembled WGS sequence"/>
</dbReference>
<dbReference type="AlphaFoldDB" id="A0A420HLX0"/>
<protein>
    <recommendedName>
        <fullName evidence="3">N-acetyltransferase domain-containing protein</fullName>
    </recommendedName>
</protein>
<proteinExistence type="predicted"/>
<reference evidence="1 2" key="1">
    <citation type="journal article" date="2018" name="BMC Genomics">
        <title>Comparative genome analyses reveal sequence features reflecting distinct modes of host-adaptation between dicot and monocot powdery mildew.</title>
        <authorList>
            <person name="Wu Y."/>
            <person name="Ma X."/>
            <person name="Pan Z."/>
            <person name="Kale S.D."/>
            <person name="Song Y."/>
            <person name="King H."/>
            <person name="Zhang Q."/>
            <person name="Presley C."/>
            <person name="Deng X."/>
            <person name="Wei C.I."/>
            <person name="Xiao S."/>
        </authorList>
    </citation>
    <scope>NUCLEOTIDE SEQUENCE [LARGE SCALE GENOMIC DNA]</scope>
    <source>
        <strain evidence="1">UMSG3</strain>
    </source>
</reference>
<comment type="caution">
    <text evidence="1">The sequence shown here is derived from an EMBL/GenBank/DDBJ whole genome shotgun (WGS) entry which is preliminary data.</text>
</comment>
<dbReference type="Gene3D" id="3.40.630.30">
    <property type="match status" value="1"/>
</dbReference>
<gene>
    <name evidence="1" type="ORF">GcM3_182043</name>
</gene>
<evidence type="ECO:0008006" key="3">
    <source>
        <dbReference type="Google" id="ProtNLM"/>
    </source>
</evidence>
<dbReference type="STRING" id="62708.A0A420HLX0"/>
<name>A0A420HLX0_9PEZI</name>
<organism evidence="1 2">
    <name type="scientific">Golovinomyces cichoracearum</name>
    <dbReference type="NCBI Taxonomy" id="62708"/>
    <lineage>
        <taxon>Eukaryota</taxon>
        <taxon>Fungi</taxon>
        <taxon>Dikarya</taxon>
        <taxon>Ascomycota</taxon>
        <taxon>Pezizomycotina</taxon>
        <taxon>Leotiomycetes</taxon>
        <taxon>Erysiphales</taxon>
        <taxon>Erysiphaceae</taxon>
        <taxon>Golovinomyces</taxon>
    </lineage>
</organism>
<dbReference type="InterPro" id="IPR052523">
    <property type="entry name" value="Trichothecene_AcTrans"/>
</dbReference>
<keyword evidence="2" id="KW-1185">Reference proteome</keyword>
<sequence length="259" mass="30058">MEILLCLQSLCTYIYHRLFSRPGSVRANFTRKMNIKLEPGFRLEEATDGDKLEIWQTFLAAFGSDELWIPIVQNVVHPKKITEWVCTEFSQRWYMPDVTIYKITENATRRIAGWGGIITPWRYRKSTITQELKDKINSSELPPLMDGMNKEALVEFFRTFRASVSHGYDPENDYHRLGSMIHPDFQRRGFGTYLAQYFNQISDARGDRQWVAARPSSVELFKKNGFSVVGTIDSNLERWGGSREGSSTYILVHYPPTDH</sequence>
<dbReference type="EMBL" id="MCBQ01018247">
    <property type="protein sequence ID" value="RKF58403.1"/>
    <property type="molecule type" value="Genomic_DNA"/>
</dbReference>
<dbReference type="PANTHER" id="PTHR42791:SF1">
    <property type="entry name" value="N-ACETYLTRANSFERASE DOMAIN-CONTAINING PROTEIN"/>
    <property type="match status" value="1"/>
</dbReference>
<dbReference type="InterPro" id="IPR016181">
    <property type="entry name" value="Acyl_CoA_acyltransferase"/>
</dbReference>
<evidence type="ECO:0000313" key="1">
    <source>
        <dbReference type="EMBL" id="RKF58403.1"/>
    </source>
</evidence>